<dbReference type="Gene3D" id="3.40.50.1110">
    <property type="entry name" value="SGNH hydrolase"/>
    <property type="match status" value="1"/>
</dbReference>
<dbReference type="Pfam" id="PF00550">
    <property type="entry name" value="PP-binding"/>
    <property type="match status" value="3"/>
</dbReference>
<dbReference type="InterPro" id="IPR020806">
    <property type="entry name" value="PKS_PP-bd"/>
</dbReference>
<dbReference type="Gene3D" id="3.40.50.980">
    <property type="match status" value="2"/>
</dbReference>
<dbReference type="GO" id="GO:0005737">
    <property type="term" value="C:cytoplasm"/>
    <property type="evidence" value="ECO:0007669"/>
    <property type="project" value="TreeGrafter"/>
</dbReference>
<dbReference type="NCBIfam" id="TIGR01681">
    <property type="entry name" value="HAD-SF-IIIC"/>
    <property type="match status" value="1"/>
</dbReference>
<comment type="cofactor">
    <cofactor evidence="1">
        <name>pantetheine 4'-phosphate</name>
        <dbReference type="ChEBI" id="CHEBI:47942"/>
    </cofactor>
</comment>
<dbReference type="InterPro" id="IPR036736">
    <property type="entry name" value="ACP-like_sf"/>
</dbReference>
<dbReference type="Gene3D" id="3.30.559.10">
    <property type="entry name" value="Chloramphenicol acetyltransferase-like domain"/>
    <property type="match status" value="5"/>
</dbReference>
<feature type="domain" description="Carrier" evidence="4">
    <location>
        <begin position="3721"/>
        <end position="3795"/>
    </location>
</feature>
<dbReference type="NCBIfam" id="TIGR01686">
    <property type="entry name" value="FkbH"/>
    <property type="match status" value="1"/>
</dbReference>
<dbReference type="Gene3D" id="3.30.559.30">
    <property type="entry name" value="Nonribosomal peptide synthetase, condensation domain"/>
    <property type="match status" value="5"/>
</dbReference>
<dbReference type="Gene3D" id="3.40.630.30">
    <property type="match status" value="1"/>
</dbReference>
<dbReference type="PANTHER" id="PTHR45527:SF1">
    <property type="entry name" value="FATTY ACID SYNTHASE"/>
    <property type="match status" value="1"/>
</dbReference>
<dbReference type="Gene3D" id="1.10.1200.10">
    <property type="entry name" value="ACP-like"/>
    <property type="match status" value="3"/>
</dbReference>
<dbReference type="InterPro" id="IPR045851">
    <property type="entry name" value="AMP-bd_C_sf"/>
</dbReference>
<dbReference type="InterPro" id="IPR010033">
    <property type="entry name" value="HAD_SF_ppase_IIIC"/>
</dbReference>
<dbReference type="CDD" id="cd19531">
    <property type="entry name" value="LCL_NRPS-like"/>
    <property type="match status" value="1"/>
</dbReference>
<dbReference type="PROSITE" id="PS00455">
    <property type="entry name" value="AMP_BINDING"/>
    <property type="match status" value="2"/>
</dbReference>
<evidence type="ECO:0000256" key="3">
    <source>
        <dbReference type="ARBA" id="ARBA00022553"/>
    </source>
</evidence>
<evidence type="ECO:0000256" key="2">
    <source>
        <dbReference type="ARBA" id="ARBA00022450"/>
    </source>
</evidence>
<reference evidence="6" key="1">
    <citation type="submission" date="2016-07" db="EMBL/GenBank/DDBJ databases">
        <authorList>
            <person name="Florea S."/>
            <person name="Webb J.S."/>
            <person name="Jaromczyk J."/>
            <person name="Schardl C.L."/>
        </authorList>
    </citation>
    <scope>NUCLEOTIDE SEQUENCE [LARGE SCALE GENOMIC DNA]</scope>
    <source>
        <strain evidence="6">KCTC 42131</strain>
    </source>
</reference>
<evidence type="ECO:0000313" key="5">
    <source>
        <dbReference type="EMBL" id="OFE12327.1"/>
    </source>
</evidence>
<dbReference type="SUPFAM" id="SSF47336">
    <property type="entry name" value="ACP-like"/>
    <property type="match status" value="3"/>
</dbReference>
<proteinExistence type="predicted"/>
<dbReference type="InterPro" id="IPR006162">
    <property type="entry name" value="Ppantetheine_attach_site"/>
</dbReference>
<accession>A0A1E8CJ90</accession>
<keyword evidence="6" id="KW-1185">Reference proteome</keyword>
<evidence type="ECO:0000313" key="6">
    <source>
        <dbReference type="Proteomes" id="UP000175669"/>
    </source>
</evidence>
<dbReference type="GO" id="GO:0031177">
    <property type="term" value="F:phosphopantetheine binding"/>
    <property type="evidence" value="ECO:0007669"/>
    <property type="project" value="InterPro"/>
</dbReference>
<dbReference type="EMBL" id="MASR01000001">
    <property type="protein sequence ID" value="OFE12327.1"/>
    <property type="molecule type" value="Genomic_DNA"/>
</dbReference>
<dbReference type="InterPro" id="IPR009081">
    <property type="entry name" value="PP-bd_ACP"/>
</dbReference>
<dbReference type="InterPro" id="IPR010071">
    <property type="entry name" value="AA_adenyl_dom"/>
</dbReference>
<organism evidence="5 6">
    <name type="scientific">Pseudohongiella acticola</name>
    <dbReference type="NCBI Taxonomy" id="1524254"/>
    <lineage>
        <taxon>Bacteria</taxon>
        <taxon>Pseudomonadati</taxon>
        <taxon>Pseudomonadota</taxon>
        <taxon>Gammaproteobacteria</taxon>
        <taxon>Pseudomonadales</taxon>
        <taxon>Pseudohongiellaceae</taxon>
        <taxon>Pseudohongiella</taxon>
    </lineage>
</organism>
<dbReference type="Pfam" id="PF00668">
    <property type="entry name" value="Condensation"/>
    <property type="match status" value="5"/>
</dbReference>
<keyword evidence="3" id="KW-0597">Phosphoprotein</keyword>
<dbReference type="InterPro" id="IPR020845">
    <property type="entry name" value="AMP-binding_CS"/>
</dbReference>
<dbReference type="InterPro" id="IPR010037">
    <property type="entry name" value="FkbH_domain"/>
</dbReference>
<dbReference type="InterPro" id="IPR042099">
    <property type="entry name" value="ANL_N_sf"/>
</dbReference>
<dbReference type="OrthoDB" id="9757559at2"/>
<dbReference type="InterPro" id="IPR016181">
    <property type="entry name" value="Acyl_CoA_acyltransferase"/>
</dbReference>
<dbReference type="Pfam" id="PF00501">
    <property type="entry name" value="AMP-binding"/>
    <property type="match status" value="2"/>
</dbReference>
<dbReference type="InterPro" id="IPR036514">
    <property type="entry name" value="SGNH_hydro_sf"/>
</dbReference>
<dbReference type="InterPro" id="IPR036412">
    <property type="entry name" value="HAD-like_sf"/>
</dbReference>
<dbReference type="GO" id="GO:0044550">
    <property type="term" value="P:secondary metabolite biosynthetic process"/>
    <property type="evidence" value="ECO:0007669"/>
    <property type="project" value="TreeGrafter"/>
</dbReference>
<dbReference type="SUPFAM" id="SSF56784">
    <property type="entry name" value="HAD-like"/>
    <property type="match status" value="1"/>
</dbReference>
<sequence>MENKAAIEARLRNLSPEQRNALMQQISRRRQQQEIPLAAGSSYPLSQAQHRLWMLSQLGDEASAAYNIAAAFVFDKVLDPERLQRAWRRLLARHEVLGSAFSQENNQLQQKPREPGDWTMQTRKLAADRDLESQLLHLADTEAAKPFDLQHDWLLRVIYCQPEKGVDSATLPAHESGIVVVIHHIVCDGLSITGMIRELAHYYQETTGLADLPQPTRAQAEPVRQYRDFIAYESGMDNSKALAYWQSVFATPPQTLDGLLDRPRHVVQDFNGDSVALTLPRADTAAFEALCHAHNATLYMGLVALVQLLLARFAQVYEVTLGTPVAGRPGSQFDEVVGPFVNTIALRQSIDLKQNFPELLLQVRRRVLDGFQHQDLAFDALVTNLGFAKDPSRSPLYDAMIGFSSADDLTLSFDNSTGRSLRIPTRFSKVDLTFHFEKQTDGTLQLELEYARAVLSEASVRCLSETWRLLASTLPQQQSLELSALPLQSDKERRRLVDDVNATARPYPQQSSLIDRFRDVVRDHPEKIAVHAGEIKLSYRALDNLSERLSQQLLKHSAHQPGCRIALMLEKDERALVVMLAILKSDAVYVPLAANTPLERVTQVATTGEVSLLFAEKDRLRELQGLDVALIDTNKQLSIDASATTSIPESVTVEVSQPREDAVLLPAYLMFTSGSTGKPKGTLIGQRSVLRLVCNTDYHQVQVNERVLLTGSLAFDAATFEIWGPLLNAGCVCIPTGTTLLEVHEFSALVNHYQVDTAFLTTGLFNQLVDNSPAAFARLQTVLTGGEKVSVGHIRKLMQMHPELNLLHVYGPTENTTFSSWHRINEDDLNQATIPIGRPIANSRLYLLDQNLQPVPVGVPGEIYCGGDGVALGYIDQGNGDAVSQSDAFLADPFLPAGEGRLYRTRDLAKWNHKRELVFLGRNDRQIKIRGFRVELSEVEFHLRTLPDVTDAFVQARGDAGSSELVAWLVVSADTRLSVAGVRDALKDSVPNYMLPAKVVGVARLPLNASGKVDVNALPMPENADVDHATTVEAGKEQLHGQAELDMAKMYASVLGLSSNAIDRDVNFFSLGGDSIRAIQLVSLARSEGYHFTLKDIFASETLAGLAASAARTATAVIEPVLPVAPLSPTLHWWLEQCGNAADHFNLSSVFRVSTPIDMKALRATLDVLLELHPALRLTLDPASQQQHLSADGRYVLLEAEGGQSRLHCWQQLQKSISLKEGVLLAVGVATEAGESYLAVVVHHIAADEVSGRLFTENLQRVYHTHLEGTAMAQRDSASTAGVQQPMQEALAVTNWAEQLKATVARGAMQQDLGYWQETVRRGREVLAQQQHLFADPRQTRGHSVQMLPREESQSVMQLASTLLRMKPQEFVLAAFVQAWRSVLDNADCLLSLEGHGREQLEGLGNCSSTVGWFTSLYPFVFTGSPEPGLDLYREIKDSLRALPARGFSYLPLRYYSGQQTQQSLTLSPQLSFNYLGESIAAEDAWLQPAAEQAGDDHGAAVTEPFKLDALARISNGQFELTLRGQTPLPALSLDALTGAWMNELVTLNQRLRSVTSGATADYHLLSRSDCLVAFESLAELDATMSELSLPSMGVDEILPLTGMQAGMWLHCATHPTAYQDQVCLRLQQSIDEIQFALALQALVAETQALRTGFVQTRRGDLLQIVLKQRENNYQFVDAEAWHEPIEAGLEQLRTRLRGARRDLLRDALFSLTLVRINAGCFELIIDFHHIAIDGWTSALLLQRLEALYFGDADRGDSNAARGMRAWFEWQEQQPGDQARDYWQGFLGDYQRRSEVPVHLPRVPASDPQPMFVENRIGAALHTTLLNWCAQQGVTLNAVVQALWGVFLGRLTGSDDIVFGATVSGRDRDLEGVENIAGMLINTLPVRVCPGQSDCFDDLVRETAQQFADSMMHGHLSLAELQTLTPARTGLVTHALVFENYPDNDAAAARWQWQPQEIFDPMHFEFGLIVAPLADDLSFRIVADGSLYLRDRLEQMGTDLCTLLSQLLDNKNSYAALTGPKVNGWTVSANFTADSLVGLLEYHEHIGGDSRSVTLLPYDQSVQDLINPGSRLRSMPAKNHIVLWRPPVDSEGCVDESSAHAQLAELASAVAAYVHDFPDSYLIFVPCPWSENDWALYREFASFVKGALSTLRNAEVLKLENFAETYGLQQPCHPPELIFGDIPYTEEFFAALANRLVRTCDLRNRPPVKVYVVDADDTLWGGIVGEDGPLGVRLESVHVDLQKKLIQARAAGALICLATKNNEDDVRAVFEQRDMPLRWNHLTRVRAGWGLKSESIQALSEDLSLGLDSFVFIDDSPLECEQVQSACPGVLVIQLPEAAEREPFLNHHWLLDARAATREDAVRSQMYEEELQRVDVRKSAGSYAEFIASLSIHIDISQPEPADMPRLAQLSQRTNQFNTTGVRYSETQLYALLQEPDTDIRCVRVTDKYGDYGLAGSILIRREPGLWVVSAFMLSCRVLGRGVEHAILRQLAQEAEANGADRLQVDFAKLAKNAPALQFLTGVVSASGDQAQALSPEASKRQFVLPVADSGKWQLTAGIANSEAGAGGHAIRPQPGELTADHASFQVSVRASAYYRYLASTLSSGSAIMQELQRNQTIHKTGSAGGEAGLRTPPTTPTEVLLAGFFVELLGPADVCREDSFHDLGGHSLKAMMLLSRIAASVGLMLDFQDLYEHPTLASLASRIDENTSNAAPANPASTSLRALPAADSYPLSTGQSRLWLVDRIRGDGPSPFHMHATLTVSGRLDRQVLDNALTSLFYRHEALRTCFRENARGDVRQVVVSVNELNTRAHWFDEVIVDAELSEKAQHQSALNFDLATAPLIRVAVGELVSGCHVVLITMHHIISDGWSIGIFSRELTRLYEHFSQASVSDTESTPPIADAVQFRDFAVWQREWLLSEAGERATRFWRQHFAHPVTALQLPAAAPRPAMKQSMGNSVSIDIDATLWTGFKRSLSGLGVSDFTGLFAALQLVLARLSGQQDFCIGTAVAGRRHPQLESVIGFFVNILPLRATLNFDASVSDFLQSVAAEVNDCLSHQDVPFDTIVAGLDLPRDPGRSPLFDVLLVMQNTEIDELRFCEHIANVYPVASTTSQYDLGINAFPGADGTLKLLAEYDSVIYSAANIELILRCLRQTMTALSDARTEALADLPWLHHSDISRVLGFEGEPGSQGNAGIEAKRVGAPAVSLPAIFRRSVADANGRIRDGKEDWSFCDLERQMERLAGSLRQYLAVLPPNRKQAHVGVIGKRSVHSIAAMLGTMAAGAVYIPLDLGNPVDRLRLIVQEAAVDLLLSTDDDGNALACELLSETAQDGIGHLTYNDMIIGSETANDLADAAEFRPVAGDIAYMIFTSGSTGKPKGVEVSHAAFAAMITQQIPAFGITSADVCGQFAALSFDASLSEIFLALGTGASLVITPDSTRADMDAFMAWLRDNAVSVMTLPPVFLRALNQQPLHGLRVLITAGEAAIGADLRHYATSMRVLNAYGPTETAVCASVYEVNISDDWPFGVPIGKPLPGSLLTVRDNAGARVPVGCVGELYIGGSTLGEGYFRAPELSKQKFCTLPGDPRQQRWYRSGDLVRWREDGLLEFLGRVDAQIKVRGYRIEPAEIEYAARGIEGVGDAIALVHPQLGLILVCRSVSESVTSDAELRSEILAVLGRQLPRYMVPGEVLLLDGFPLSSAGKVDRTKLIALASARSTSDASRYIGPDTIAEQTLAQAWKRGLKLDRVGKYDEFFALGGDSIKALEVINALRESGYSCELQAFFAHPVLAEMADCLTPWQVDAQHQRALVGDVGLLPVQRWFLHSRNRDAAEHFHIVVALDTPADLNDDWLETAVSTLMRNHDSLRVSFSQDNDGWRQTIHETLNMDDVLLHFQRTALMETPAEREAIETLACRPFALDMAPLCRFVLVRGPGGESEYLVLALHHLIADWVSLRILLTDLNSLAQTLTEGKGNHSLAISPPAPPHLLRDLAAQRAAEQVSETSAGLTDATHPEYLKAAATMTSLALNCGVHRSLETQHLQIPAAELARLRDSLRTRSTESGIEFRLQDLLLAVTLGELRELLPIVEVPLLVEGHGRDGQLDLGRQVAWLTRARLVNVDTGLFVGPAALKQANRVLHVNVSAQPDVFACVAADASPCRALPALVSFNYLGEFANSPDADAPFRLTDRVFEKAMSPASPVDVPLHIECYIVDNVLEIQVAWSPEVFASEPMQACWDRVQRHLAGF</sequence>
<dbReference type="InterPro" id="IPR023213">
    <property type="entry name" value="CAT-like_dom_sf"/>
</dbReference>
<dbReference type="STRING" id="1524254.PHACT_03575"/>
<feature type="domain" description="Carrier" evidence="4">
    <location>
        <begin position="2633"/>
        <end position="2708"/>
    </location>
</feature>
<protein>
    <recommendedName>
        <fullName evidence="4">Carrier domain-containing protein</fullName>
    </recommendedName>
</protein>
<evidence type="ECO:0000259" key="4">
    <source>
        <dbReference type="PROSITE" id="PS50075"/>
    </source>
</evidence>
<dbReference type="CDD" id="cd05930">
    <property type="entry name" value="A_NRPS"/>
    <property type="match status" value="1"/>
</dbReference>
<evidence type="ECO:0000256" key="1">
    <source>
        <dbReference type="ARBA" id="ARBA00001957"/>
    </source>
</evidence>
<dbReference type="InterPro" id="IPR001242">
    <property type="entry name" value="Condensation_dom"/>
</dbReference>
<dbReference type="Gene3D" id="3.30.300.30">
    <property type="match status" value="2"/>
</dbReference>
<comment type="caution">
    <text evidence="5">The sequence shown here is derived from an EMBL/GenBank/DDBJ whole genome shotgun (WGS) entry which is preliminary data.</text>
</comment>
<gene>
    <name evidence="5" type="ORF">PHACT_03575</name>
</gene>
<dbReference type="Gene3D" id="3.40.50.12780">
    <property type="entry name" value="N-terminal domain of ligase-like"/>
    <property type="match status" value="1"/>
</dbReference>
<dbReference type="SMART" id="SM00823">
    <property type="entry name" value="PKS_PP"/>
    <property type="match status" value="2"/>
</dbReference>
<dbReference type="CDD" id="cd12117">
    <property type="entry name" value="A_NRPS_Srf_like"/>
    <property type="match status" value="1"/>
</dbReference>
<dbReference type="InterPro" id="IPR025110">
    <property type="entry name" value="AMP-bd_C"/>
</dbReference>
<feature type="domain" description="Carrier" evidence="4">
    <location>
        <begin position="1038"/>
        <end position="1114"/>
    </location>
</feature>
<dbReference type="RefSeq" id="WP_070115950.1">
    <property type="nucleotide sequence ID" value="NZ_MASR01000001.1"/>
</dbReference>
<dbReference type="GO" id="GO:0016788">
    <property type="term" value="F:hydrolase activity, acting on ester bonds"/>
    <property type="evidence" value="ECO:0007669"/>
    <property type="project" value="UniProtKB-ARBA"/>
</dbReference>
<dbReference type="PROSITE" id="PS00012">
    <property type="entry name" value="PHOSPHOPANTETHEINE"/>
    <property type="match status" value="3"/>
</dbReference>
<dbReference type="Gene3D" id="3.40.50.1000">
    <property type="entry name" value="HAD superfamily/HAD-like"/>
    <property type="match status" value="1"/>
</dbReference>
<dbReference type="PROSITE" id="PS50075">
    <property type="entry name" value="CARRIER"/>
    <property type="match status" value="3"/>
</dbReference>
<dbReference type="NCBIfam" id="TIGR01733">
    <property type="entry name" value="AA-adenyl-dom"/>
    <property type="match status" value="2"/>
</dbReference>
<dbReference type="InterPro" id="IPR023214">
    <property type="entry name" value="HAD_sf"/>
</dbReference>
<dbReference type="Proteomes" id="UP000175669">
    <property type="component" value="Unassembled WGS sequence"/>
</dbReference>
<dbReference type="PANTHER" id="PTHR45527">
    <property type="entry name" value="NONRIBOSOMAL PEPTIDE SYNTHETASE"/>
    <property type="match status" value="1"/>
</dbReference>
<dbReference type="SUPFAM" id="SSF55729">
    <property type="entry name" value="Acyl-CoA N-acyltransferases (Nat)"/>
    <property type="match status" value="1"/>
</dbReference>
<dbReference type="SUPFAM" id="SSF52777">
    <property type="entry name" value="CoA-dependent acyltransferases"/>
    <property type="match status" value="10"/>
</dbReference>
<dbReference type="Pfam" id="PF13193">
    <property type="entry name" value="AMP-binding_C"/>
    <property type="match status" value="1"/>
</dbReference>
<keyword evidence="2" id="KW-0596">Phosphopantetheine</keyword>
<dbReference type="GO" id="GO:0043041">
    <property type="term" value="P:amino acid activation for nonribosomal peptide biosynthetic process"/>
    <property type="evidence" value="ECO:0007669"/>
    <property type="project" value="TreeGrafter"/>
</dbReference>
<dbReference type="InterPro" id="IPR000873">
    <property type="entry name" value="AMP-dep_synth/lig_dom"/>
</dbReference>
<name>A0A1E8CJ90_9GAMM</name>
<dbReference type="Gene3D" id="2.30.38.10">
    <property type="entry name" value="Luciferase, Domain 3"/>
    <property type="match status" value="1"/>
</dbReference>
<dbReference type="SUPFAM" id="SSF56801">
    <property type="entry name" value="Acetyl-CoA synthetase-like"/>
    <property type="match status" value="2"/>
</dbReference>